<keyword evidence="1" id="KW-0472">Membrane</keyword>
<keyword evidence="1" id="KW-1133">Transmembrane helix</keyword>
<dbReference type="Proteomes" id="UP000502611">
    <property type="component" value="Chromosome"/>
</dbReference>
<accession>A0A6M4G3N8</accession>
<reference evidence="2 3" key="1">
    <citation type="submission" date="2020-04" db="EMBL/GenBank/DDBJ databases">
        <title>The Whole Genome Analysis of High salt-tolerant Sphingobium yanoikuyae YC-XJ2 with Aryl organophosphorus flame retardants (aryl-OPFRs)-degrading capacity and characteristics of Related phosphotriesterase.</title>
        <authorList>
            <person name="Li X."/>
        </authorList>
    </citation>
    <scope>NUCLEOTIDE SEQUENCE [LARGE SCALE GENOMIC DNA]</scope>
    <source>
        <strain evidence="2 3">YC-XJ2</strain>
    </source>
</reference>
<name>A0A6M4G3N8_SPHYA</name>
<dbReference type="EMBL" id="CP053021">
    <property type="protein sequence ID" value="QJR01480.1"/>
    <property type="molecule type" value="Genomic_DNA"/>
</dbReference>
<proteinExistence type="predicted"/>
<feature type="transmembrane region" description="Helical" evidence="1">
    <location>
        <begin position="33"/>
        <end position="54"/>
    </location>
</feature>
<dbReference type="SUPFAM" id="SSF50199">
    <property type="entry name" value="Staphylococcal nuclease"/>
    <property type="match status" value="1"/>
</dbReference>
<dbReference type="Gene3D" id="2.40.50.90">
    <property type="match status" value="1"/>
</dbReference>
<evidence type="ECO:0000313" key="3">
    <source>
        <dbReference type="Proteomes" id="UP000502611"/>
    </source>
</evidence>
<dbReference type="InterPro" id="IPR035437">
    <property type="entry name" value="SNase_OB-fold_sf"/>
</dbReference>
<evidence type="ECO:0000313" key="2">
    <source>
        <dbReference type="EMBL" id="QJR01480.1"/>
    </source>
</evidence>
<feature type="transmembrane region" description="Helical" evidence="1">
    <location>
        <begin position="82"/>
        <end position="102"/>
    </location>
</feature>
<sequence length="229" mass="25199">MAMGRRSQQGFLIELAIVGALAGGVWIEKNTSMSGLFVIVPSLAVLVPLFFWNYMRPYGRRHKWQPRSNGWQQPQKRAMPAWQIYGFAGLLVVAAFCIVFFWPTNAPSQETHNASANRFSCAVKSITDGDTLRCVDGNRIRLHAVAAREKDESCSPGHPCPSASGAAATAKLTELAAGQTLQCEQVGTSYNRITAVCWNEANTEINCAMVQSGTTVVWPKFNEQRRICS</sequence>
<evidence type="ECO:0000256" key="1">
    <source>
        <dbReference type="SAM" id="Phobius"/>
    </source>
</evidence>
<feature type="transmembrane region" description="Helical" evidence="1">
    <location>
        <begin position="12"/>
        <end position="27"/>
    </location>
</feature>
<keyword evidence="1" id="KW-0812">Transmembrane</keyword>
<dbReference type="AlphaFoldDB" id="A0A6M4G3N8"/>
<gene>
    <name evidence="2" type="ORF">HH800_04240</name>
</gene>
<organism evidence="2 3">
    <name type="scientific">Sphingobium yanoikuyae</name>
    <name type="common">Sphingomonas yanoikuyae</name>
    <dbReference type="NCBI Taxonomy" id="13690"/>
    <lineage>
        <taxon>Bacteria</taxon>
        <taxon>Pseudomonadati</taxon>
        <taxon>Pseudomonadota</taxon>
        <taxon>Alphaproteobacteria</taxon>
        <taxon>Sphingomonadales</taxon>
        <taxon>Sphingomonadaceae</taxon>
        <taxon>Sphingobium</taxon>
    </lineage>
</organism>
<dbReference type="RefSeq" id="WP_169860281.1">
    <property type="nucleotide sequence ID" value="NZ_CP053021.1"/>
</dbReference>
<protein>
    <submittedName>
        <fullName evidence="2">Thermonuclease family protein</fullName>
    </submittedName>
</protein>